<dbReference type="EMBL" id="CAJNOU010000463">
    <property type="protein sequence ID" value="CAF1004958.1"/>
    <property type="molecule type" value="Genomic_DNA"/>
</dbReference>
<keyword evidence="3" id="KW-0328">Glycosyltransferase</keyword>
<evidence type="ECO:0000256" key="4">
    <source>
        <dbReference type="ARBA" id="ARBA00022679"/>
    </source>
</evidence>
<comment type="subcellular location">
    <subcellularLocation>
        <location evidence="1">Membrane</location>
        <topology evidence="1">Single-pass type II membrane protein</topology>
    </subcellularLocation>
</comment>
<evidence type="ECO:0000256" key="1">
    <source>
        <dbReference type="ARBA" id="ARBA00004606"/>
    </source>
</evidence>
<comment type="caution">
    <text evidence="12">The sequence shown here is derived from an EMBL/GenBank/DDBJ whole genome shotgun (WGS) entry which is preliminary data.</text>
</comment>
<keyword evidence="5 11" id="KW-0812">Transmembrane</keyword>
<accession>A0A814H680</accession>
<dbReference type="Proteomes" id="UP000663889">
    <property type="component" value="Unassembled WGS sequence"/>
</dbReference>
<organism evidence="12 13">
    <name type="scientific">Rotaria sordida</name>
    <dbReference type="NCBI Taxonomy" id="392033"/>
    <lineage>
        <taxon>Eukaryota</taxon>
        <taxon>Metazoa</taxon>
        <taxon>Spiralia</taxon>
        <taxon>Gnathifera</taxon>
        <taxon>Rotifera</taxon>
        <taxon>Eurotatoria</taxon>
        <taxon>Bdelloidea</taxon>
        <taxon>Philodinida</taxon>
        <taxon>Philodinidae</taxon>
        <taxon>Rotaria</taxon>
    </lineage>
</organism>
<comment type="pathway">
    <text evidence="2">Protein modification; protein glycosylation.</text>
</comment>
<dbReference type="PANTHER" id="PTHR19297">
    <property type="entry name" value="GLYCOSYLTRANSFERASE 14 FAMILY MEMBER"/>
    <property type="match status" value="1"/>
</dbReference>
<evidence type="ECO:0000256" key="7">
    <source>
        <dbReference type="ARBA" id="ARBA00022989"/>
    </source>
</evidence>
<evidence type="ECO:0000256" key="8">
    <source>
        <dbReference type="ARBA" id="ARBA00023136"/>
    </source>
</evidence>
<evidence type="ECO:0000256" key="3">
    <source>
        <dbReference type="ARBA" id="ARBA00022676"/>
    </source>
</evidence>
<keyword evidence="9" id="KW-0325">Glycoprotein</keyword>
<proteinExistence type="inferred from homology"/>
<name>A0A814H680_9BILA</name>
<dbReference type="InterPro" id="IPR003406">
    <property type="entry name" value="Glyco_trans_14"/>
</dbReference>
<evidence type="ECO:0000256" key="11">
    <source>
        <dbReference type="SAM" id="Phobius"/>
    </source>
</evidence>
<dbReference type="Pfam" id="PF02485">
    <property type="entry name" value="Branch"/>
    <property type="match status" value="1"/>
</dbReference>
<keyword evidence="4" id="KW-0808">Transferase</keyword>
<dbReference type="PANTHER" id="PTHR19297:SF181">
    <property type="entry name" value="PROTEIN XYLOSYLTRANSFERASE"/>
    <property type="match status" value="1"/>
</dbReference>
<dbReference type="GO" id="GO:0016020">
    <property type="term" value="C:membrane"/>
    <property type="evidence" value="ECO:0007669"/>
    <property type="project" value="UniProtKB-SubCell"/>
</dbReference>
<feature type="transmembrane region" description="Helical" evidence="11">
    <location>
        <begin position="400"/>
        <end position="424"/>
    </location>
</feature>
<dbReference type="GO" id="GO:0008375">
    <property type="term" value="F:acetylglucosaminyltransferase activity"/>
    <property type="evidence" value="ECO:0007669"/>
    <property type="project" value="TreeGrafter"/>
</dbReference>
<comment type="similarity">
    <text evidence="10">Belongs to the glycosyltransferase 14 family.</text>
</comment>
<keyword evidence="7 11" id="KW-1133">Transmembrane helix</keyword>
<evidence type="ECO:0000256" key="9">
    <source>
        <dbReference type="ARBA" id="ARBA00023180"/>
    </source>
</evidence>
<gene>
    <name evidence="12" type="ORF">SEV965_LOCUS10984</name>
</gene>
<protein>
    <submittedName>
        <fullName evidence="12">Uncharacterized protein</fullName>
    </submittedName>
</protein>
<feature type="transmembrane region" description="Helical" evidence="11">
    <location>
        <begin position="12"/>
        <end position="35"/>
    </location>
</feature>
<evidence type="ECO:0000313" key="13">
    <source>
        <dbReference type="Proteomes" id="UP000663889"/>
    </source>
</evidence>
<dbReference type="AlphaFoldDB" id="A0A814H680"/>
<keyword evidence="6" id="KW-0735">Signal-anchor</keyword>
<evidence type="ECO:0000256" key="2">
    <source>
        <dbReference type="ARBA" id="ARBA00004922"/>
    </source>
</evidence>
<evidence type="ECO:0000256" key="5">
    <source>
        <dbReference type="ARBA" id="ARBA00022692"/>
    </source>
</evidence>
<sequence length="726" mass="82156">MQLLINRRLLKHNCILFVGILFIFEFIYFTLLQIINSDPFNIQFSTVRLPKNNNNKKFFKHIQPFYHPVSCQNLFESDPDELKHALALLSSSRSLPLIVDNQYNITYEQCHIYRSERFNESFHLEDTLINRQFPLAFNILMYENVEQFERLLRIIYRPQNFYCIHVDSDASLNVFEGVKSIVQCFNNVFLSSKREKVIYATFSRLQADLNCMQDLIKYSSWKYLLNIANTELPLKTNSELVKILSIYRGYNDIEGRWKTRIIPRTKYVWKIINTTSTSYLSHLRQTNEKKKPPPGNVEIVKGSAYGAFSRAFVEFIQTNSVAKDLLDWSRDTFSPDEHYWATLNYNTHLHPPGGYQDNIQIKEIPTNDYEVDESTRRLSWDPNLNNKDVFKTTETQQRNIIIGFVVGGLVLASIIIGAVVGVTLSQKTTVAADESLTYNEVCKTGSNQCKSSQGLYCPNGFCSCTSLYSWNTATSTCILLTYNRACLASNQCNSSLGLICTNQICQCDSYHSWSSSNNTCVIIVNNTLTYGNTCAVGSSQCNSSVELTCTSNCTCKNSKIWNISSCICPAGTFLNSSNLCQTAYKNNKSCLIGSNQCDSTRGLSCSNNSQCQCDSTKYWNLNFEICLQRVNYSDFCSSDSDCIPTLICPTVAGVCNCSRYLPDYVCNCPNTKYYDSTIQQCVSRATYNGACIVSANYTCLLTLYCNAGLCACPMGTSWNAANSTCE</sequence>
<evidence type="ECO:0000256" key="10">
    <source>
        <dbReference type="ARBA" id="ARBA00038150"/>
    </source>
</evidence>
<reference evidence="12" key="1">
    <citation type="submission" date="2021-02" db="EMBL/GenBank/DDBJ databases">
        <authorList>
            <person name="Nowell W R."/>
        </authorList>
    </citation>
    <scope>NUCLEOTIDE SEQUENCE</scope>
</reference>
<evidence type="ECO:0000313" key="12">
    <source>
        <dbReference type="EMBL" id="CAF1004958.1"/>
    </source>
</evidence>
<evidence type="ECO:0000256" key="6">
    <source>
        <dbReference type="ARBA" id="ARBA00022968"/>
    </source>
</evidence>
<keyword evidence="8 11" id="KW-0472">Membrane</keyword>